<dbReference type="SUPFAM" id="SSF54495">
    <property type="entry name" value="UBC-like"/>
    <property type="match status" value="1"/>
</dbReference>
<dbReference type="GO" id="GO:0004869">
    <property type="term" value="F:cysteine-type endopeptidase inhibitor activity"/>
    <property type="evidence" value="ECO:0007669"/>
    <property type="project" value="TreeGrafter"/>
</dbReference>
<dbReference type="EMBL" id="MN740262">
    <property type="protein sequence ID" value="QHT96670.1"/>
    <property type="molecule type" value="Genomic_DNA"/>
</dbReference>
<evidence type="ECO:0000256" key="7">
    <source>
        <dbReference type="ARBA" id="ARBA00022840"/>
    </source>
</evidence>
<evidence type="ECO:0000256" key="11">
    <source>
        <dbReference type="ARBA" id="ARBA00042401"/>
    </source>
</evidence>
<evidence type="ECO:0000256" key="5">
    <source>
        <dbReference type="ARBA" id="ARBA00022741"/>
    </source>
</evidence>
<keyword evidence="2" id="KW-0963">Cytoplasm</keyword>
<protein>
    <recommendedName>
        <fullName evidence="8">Ubiquitin-conjugating enzyme E2 Z</fullName>
    </recommendedName>
    <alternativeName>
        <fullName evidence="9">E2 ubiquitin-conjugating enzyme Z</fullName>
    </alternativeName>
    <alternativeName>
        <fullName evidence="11">Ubiquitin carrier protein Z</fullName>
    </alternativeName>
    <alternativeName>
        <fullName evidence="10">Ubiquitin-protein ligase Z</fullName>
    </alternativeName>
</protein>
<keyword evidence="5" id="KW-0547">Nucleotide-binding</keyword>
<dbReference type="PANTHER" id="PTHR46116:SF26">
    <property type="entry name" value="UBIQUITIN-CONJUGATING ENZYME E2 Z"/>
    <property type="match status" value="1"/>
</dbReference>
<dbReference type="SMART" id="SM00212">
    <property type="entry name" value="UBCc"/>
    <property type="match status" value="1"/>
</dbReference>
<keyword evidence="3" id="KW-0808">Transferase</keyword>
<dbReference type="GO" id="GO:0043066">
    <property type="term" value="P:negative regulation of apoptotic process"/>
    <property type="evidence" value="ECO:0007669"/>
    <property type="project" value="TreeGrafter"/>
</dbReference>
<evidence type="ECO:0000256" key="9">
    <source>
        <dbReference type="ARBA" id="ARBA00041798"/>
    </source>
</evidence>
<dbReference type="InterPro" id="IPR000608">
    <property type="entry name" value="UBC"/>
</dbReference>
<accession>A0A6C0IVV6</accession>
<evidence type="ECO:0000313" key="13">
    <source>
        <dbReference type="EMBL" id="QHT96670.1"/>
    </source>
</evidence>
<reference evidence="13" key="1">
    <citation type="journal article" date="2020" name="Nature">
        <title>Giant virus diversity and host interactions through global metagenomics.</title>
        <authorList>
            <person name="Schulz F."/>
            <person name="Roux S."/>
            <person name="Paez-Espino D."/>
            <person name="Jungbluth S."/>
            <person name="Walsh D.A."/>
            <person name="Denef V.J."/>
            <person name="McMahon K.D."/>
            <person name="Konstantinidis K.T."/>
            <person name="Eloe-Fadrosh E.A."/>
            <person name="Kyrpides N.C."/>
            <person name="Woyke T."/>
        </authorList>
    </citation>
    <scope>NUCLEOTIDE SEQUENCE</scope>
    <source>
        <strain evidence="13">GVMAG-M-3300024302-11</strain>
    </source>
</reference>
<evidence type="ECO:0000256" key="8">
    <source>
        <dbReference type="ARBA" id="ARBA00039894"/>
    </source>
</evidence>
<dbReference type="GO" id="GO:0006915">
    <property type="term" value="P:apoptotic process"/>
    <property type="evidence" value="ECO:0007669"/>
    <property type="project" value="UniProtKB-KW"/>
</dbReference>
<comment type="subcellular location">
    <subcellularLocation>
        <location evidence="1">Cytoplasm</location>
    </subcellularLocation>
</comment>
<dbReference type="GO" id="GO:0005737">
    <property type="term" value="C:cytoplasm"/>
    <property type="evidence" value="ECO:0007669"/>
    <property type="project" value="UniProtKB-SubCell"/>
</dbReference>
<organism evidence="13">
    <name type="scientific">viral metagenome</name>
    <dbReference type="NCBI Taxonomy" id="1070528"/>
    <lineage>
        <taxon>unclassified sequences</taxon>
        <taxon>metagenomes</taxon>
        <taxon>organismal metagenomes</taxon>
    </lineage>
</organism>
<evidence type="ECO:0000256" key="10">
    <source>
        <dbReference type="ARBA" id="ARBA00042316"/>
    </source>
</evidence>
<name>A0A6C0IVV6_9ZZZZ</name>
<dbReference type="InterPro" id="IPR016135">
    <property type="entry name" value="UBQ-conjugating_enzyme/RWD"/>
</dbReference>
<dbReference type="Pfam" id="PF00179">
    <property type="entry name" value="UQ_con"/>
    <property type="match status" value="1"/>
</dbReference>
<evidence type="ECO:0000256" key="3">
    <source>
        <dbReference type="ARBA" id="ARBA00022679"/>
    </source>
</evidence>
<feature type="domain" description="UBC core" evidence="12">
    <location>
        <begin position="3"/>
        <end position="157"/>
    </location>
</feature>
<evidence type="ECO:0000256" key="2">
    <source>
        <dbReference type="ARBA" id="ARBA00022490"/>
    </source>
</evidence>
<evidence type="ECO:0000256" key="6">
    <source>
        <dbReference type="ARBA" id="ARBA00022786"/>
    </source>
</evidence>
<dbReference type="PANTHER" id="PTHR46116">
    <property type="entry name" value="(E3-INDEPENDENT) E2 UBIQUITIN-CONJUGATING ENZYME"/>
    <property type="match status" value="1"/>
</dbReference>
<keyword evidence="7" id="KW-0067">ATP-binding</keyword>
<dbReference type="GO" id="GO:0005524">
    <property type="term" value="F:ATP binding"/>
    <property type="evidence" value="ECO:0007669"/>
    <property type="project" value="UniProtKB-KW"/>
</dbReference>
<keyword evidence="4" id="KW-0053">Apoptosis</keyword>
<evidence type="ECO:0000259" key="12">
    <source>
        <dbReference type="PROSITE" id="PS50127"/>
    </source>
</evidence>
<dbReference type="Gene3D" id="3.10.110.10">
    <property type="entry name" value="Ubiquitin Conjugating Enzyme"/>
    <property type="match status" value="1"/>
</dbReference>
<dbReference type="AlphaFoldDB" id="A0A6C0IVV6"/>
<evidence type="ECO:0000256" key="1">
    <source>
        <dbReference type="ARBA" id="ARBA00004496"/>
    </source>
</evidence>
<evidence type="ECO:0000256" key="4">
    <source>
        <dbReference type="ARBA" id="ARBA00022703"/>
    </source>
</evidence>
<dbReference type="GO" id="GO:0005634">
    <property type="term" value="C:nucleus"/>
    <property type="evidence" value="ECO:0007669"/>
    <property type="project" value="TreeGrafter"/>
</dbReference>
<dbReference type="PROSITE" id="PS50127">
    <property type="entry name" value="UBC_2"/>
    <property type="match status" value="1"/>
</dbReference>
<dbReference type="GO" id="GO:0016740">
    <property type="term" value="F:transferase activity"/>
    <property type="evidence" value="ECO:0007669"/>
    <property type="project" value="UniProtKB-KW"/>
</dbReference>
<sequence>MSKTKLRIVQDFVDFNNNKPDGIYLYINQNDIFNNYALIVGPKDTPYFGGFYFFKINFPTDYPNKPPNVTLLTLHKDVRFNPNLYESGRVCLSILGTWVGPNWKKVMNLRLVLLSISSLLNEYPIINEPGFEKTKDTDTKSIDYNHYLIYYNYKVAIIDIINNIENTNMCYHFFKEDILKEFKKNYKELSDSLKSYQITIGEKCIGKIIYFIKKDHLIDFINLNTEFQVLYNIDDTNS</sequence>
<proteinExistence type="predicted"/>
<keyword evidence="6" id="KW-0833">Ubl conjugation pathway</keyword>